<organism evidence="1 2">
    <name type="scientific">Taklimakanibacter albus</name>
    <dbReference type="NCBI Taxonomy" id="2800327"/>
    <lineage>
        <taxon>Bacteria</taxon>
        <taxon>Pseudomonadati</taxon>
        <taxon>Pseudomonadota</taxon>
        <taxon>Alphaproteobacteria</taxon>
        <taxon>Hyphomicrobiales</taxon>
        <taxon>Aestuariivirgaceae</taxon>
        <taxon>Taklimakanibacter</taxon>
    </lineage>
</organism>
<keyword evidence="1" id="KW-0413">Isomerase</keyword>
<keyword evidence="2" id="KW-1185">Reference proteome</keyword>
<dbReference type="EC" id="5.1.3.20" evidence="1"/>
<dbReference type="Proteomes" id="UP000616151">
    <property type="component" value="Unassembled WGS sequence"/>
</dbReference>
<evidence type="ECO:0000313" key="2">
    <source>
        <dbReference type="Proteomes" id="UP000616151"/>
    </source>
</evidence>
<protein>
    <submittedName>
        <fullName evidence="1">ADP-glyceromanno-heptose 6-epimerase</fullName>
        <ecNumber evidence="1">5.1.3.20</ecNumber>
    </submittedName>
</protein>
<evidence type="ECO:0000313" key="1">
    <source>
        <dbReference type="EMBL" id="MBK1868534.1"/>
    </source>
</evidence>
<reference evidence="1" key="1">
    <citation type="submission" date="2021-01" db="EMBL/GenBank/DDBJ databases">
        <authorList>
            <person name="Sun Q."/>
        </authorList>
    </citation>
    <scope>NUCLEOTIDE SEQUENCE</scope>
    <source>
        <strain evidence="1">YIM B02566</strain>
    </source>
</reference>
<dbReference type="EMBL" id="JAENHL010000007">
    <property type="protein sequence ID" value="MBK1868534.1"/>
    <property type="molecule type" value="Genomic_DNA"/>
</dbReference>
<comment type="caution">
    <text evidence="1">The sequence shown here is derived from an EMBL/GenBank/DDBJ whole genome shotgun (WGS) entry which is preliminary data.</text>
</comment>
<name>A0ACC5R783_9HYPH</name>
<gene>
    <name evidence="1" type="primary">rfaD</name>
    <name evidence="1" type="ORF">JHL16_19420</name>
</gene>
<sequence>MIIVTGGAGFIGSNLVHALNDTGHDDILIVDDLTDARKHLNLSGARFTDYMDKDELPSRFASLGKVDAVFHQGACAVTTEQDGRYMMRVNYTYSRDLLHQCLGTKVPFIYASSAAVYGHGSTPFTEAPAHEKPLNVYGFSKLTFDQHVRALLAKAESPVTGLRYFNVYGPRENHKGDMASVIFKMVDAHARGEPLKLFSGSERFRRDFIHVDDIAAVNLHFLRRPLSGIYNCGTGVARSFRDLGEAVQGQLPGATIKEIEMPPSLERQYQKFTCSDNSRLLATGYNAQFLSLEAGVAKYVAKLTQPN</sequence>
<proteinExistence type="predicted"/>
<accession>A0ACC5R783</accession>